<dbReference type="AlphaFoldDB" id="E0Q6G6"/>
<reference evidence="2 3" key="1">
    <citation type="submission" date="2010-08" db="EMBL/GenBank/DDBJ databases">
        <authorList>
            <person name="Muzny D."/>
            <person name="Qin X."/>
            <person name="Deng J."/>
            <person name="Jiang H."/>
            <person name="Liu Y."/>
            <person name="Qu J."/>
            <person name="Song X.-Z."/>
            <person name="Zhang L."/>
            <person name="Thornton R."/>
            <person name="Coyle M."/>
            <person name="Francisco L."/>
            <person name="Jackson L."/>
            <person name="Javaid M."/>
            <person name="Korchina V."/>
            <person name="Kovar C."/>
            <person name="Mata R."/>
            <person name="Mathew T."/>
            <person name="Ngo R."/>
            <person name="Nguyen L."/>
            <person name="Nguyen N."/>
            <person name="Okwuonu G."/>
            <person name="Ongeri F."/>
            <person name="Pham C."/>
            <person name="Simmons D."/>
            <person name="Wilczek-Boney K."/>
            <person name="Hale W."/>
            <person name="Jakkamsetti A."/>
            <person name="Pham P."/>
            <person name="Ruth R."/>
            <person name="San Lucas F."/>
            <person name="Warren J."/>
            <person name="Zhang J."/>
            <person name="Zhao Z."/>
            <person name="Zhou C."/>
            <person name="Zhu D."/>
            <person name="Lee S."/>
            <person name="Bess C."/>
            <person name="Blankenburg K."/>
            <person name="Forbes L."/>
            <person name="Fu Q."/>
            <person name="Gubbala S."/>
            <person name="Hirani K."/>
            <person name="Jayaseelan J.C."/>
            <person name="Lara F."/>
            <person name="Munidasa M."/>
            <person name="Palculict T."/>
            <person name="Patil S."/>
            <person name="Pu L.-L."/>
            <person name="Saada N."/>
            <person name="Tang L."/>
            <person name="Weissenberger G."/>
            <person name="Zhu Y."/>
            <person name="Hemphill L."/>
            <person name="Shang Y."/>
            <person name="Youmans B."/>
            <person name="Ayvaz T."/>
            <person name="Ross M."/>
            <person name="Santibanez J."/>
            <person name="Aqrawi P."/>
            <person name="Gross S."/>
            <person name="Joshi V."/>
            <person name="Fowler G."/>
            <person name="Nazareth L."/>
            <person name="Reid J."/>
            <person name="Worley K."/>
            <person name="Petrosino J."/>
            <person name="Highlander S."/>
            <person name="Gibbs R."/>
        </authorList>
    </citation>
    <scope>NUCLEOTIDE SEQUENCE [LARGE SCALE GENOMIC DNA]</scope>
    <source>
        <strain evidence="2 3">ATCC 27679</strain>
    </source>
</reference>
<evidence type="ECO:0000313" key="2">
    <source>
        <dbReference type="EMBL" id="EFM42240.1"/>
    </source>
</evidence>
<feature type="domain" description="Carboxymuconolactone decarboxylase-like" evidence="1">
    <location>
        <begin position="175"/>
        <end position="254"/>
    </location>
</feature>
<name>E0Q6G6_9BIFI</name>
<organism evidence="2 3">
    <name type="scientific">Bifidobacterium dentium ATCC 27679</name>
    <dbReference type="NCBI Taxonomy" id="871562"/>
    <lineage>
        <taxon>Bacteria</taxon>
        <taxon>Bacillati</taxon>
        <taxon>Actinomycetota</taxon>
        <taxon>Actinomycetes</taxon>
        <taxon>Bifidobacteriales</taxon>
        <taxon>Bifidobacteriaceae</taxon>
        <taxon>Bifidobacterium</taxon>
    </lineage>
</organism>
<dbReference type="Pfam" id="PF02627">
    <property type="entry name" value="CMD"/>
    <property type="match status" value="2"/>
</dbReference>
<dbReference type="Proteomes" id="UP000003323">
    <property type="component" value="Unassembled WGS sequence"/>
</dbReference>
<dbReference type="InterPro" id="IPR052512">
    <property type="entry name" value="4CMD/NDH-1_regulator"/>
</dbReference>
<evidence type="ECO:0000313" key="3">
    <source>
        <dbReference type="Proteomes" id="UP000003323"/>
    </source>
</evidence>
<dbReference type="GO" id="GO:0051920">
    <property type="term" value="F:peroxiredoxin activity"/>
    <property type="evidence" value="ECO:0007669"/>
    <property type="project" value="InterPro"/>
</dbReference>
<dbReference type="Gene3D" id="1.20.1290.10">
    <property type="entry name" value="AhpD-like"/>
    <property type="match status" value="1"/>
</dbReference>
<dbReference type="PANTHER" id="PTHR33570">
    <property type="entry name" value="4-CARBOXYMUCONOLACTONE DECARBOXYLASE FAMILY PROTEIN"/>
    <property type="match status" value="1"/>
</dbReference>
<feature type="domain" description="Carboxymuconolactone decarboxylase-like" evidence="1">
    <location>
        <begin position="34"/>
        <end position="112"/>
    </location>
</feature>
<comment type="caution">
    <text evidence="2">The sequence shown here is derived from an EMBL/GenBank/DDBJ whole genome shotgun (WGS) entry which is preliminary data.</text>
</comment>
<dbReference type="InterPro" id="IPR029032">
    <property type="entry name" value="AhpD-like"/>
</dbReference>
<dbReference type="PANTHER" id="PTHR33570:SF2">
    <property type="entry name" value="CARBOXYMUCONOLACTONE DECARBOXYLASE-LIKE DOMAIN-CONTAINING PROTEIN"/>
    <property type="match status" value="1"/>
</dbReference>
<accession>E0Q6G6</accession>
<dbReference type="InterPro" id="IPR003779">
    <property type="entry name" value="CMD-like"/>
</dbReference>
<sequence>MKTLRKVDMFEELHRKMNSFWNNDRTLSETDPEFIKLFSDFAYDEVVNEPGANHPELDDKTRSLAILAVLVGCQGVEAFEMMLPVAYEAGLTSVAIKEMVYQATAYCGFGKTLPFLKKLNDFLGAANVHLPLKAQGTTTPETRAEAGEAKQIEIFGEGMRGFAQSGPEETRHINKWLADNCFGDYYTRDGLNTREREMITLCFLAAQGGCEPQLTSHARANMAVGNEKAFLIAVVSQCMPYIGYPRTLNAIRCINDAAQG</sequence>
<proteinExistence type="predicted"/>
<gene>
    <name evidence="2" type="ORF">HMPREF0168_0724</name>
</gene>
<dbReference type="SUPFAM" id="SSF69118">
    <property type="entry name" value="AhpD-like"/>
    <property type="match status" value="1"/>
</dbReference>
<dbReference type="EMBL" id="AEEQ01000007">
    <property type="protein sequence ID" value="EFM42240.1"/>
    <property type="molecule type" value="Genomic_DNA"/>
</dbReference>
<dbReference type="HOGENOM" id="CLU_070025_0_0_11"/>
<evidence type="ECO:0000259" key="1">
    <source>
        <dbReference type="Pfam" id="PF02627"/>
    </source>
</evidence>
<protein>
    <submittedName>
        <fullName evidence="2">Carboxymuconolactone decarboxylase family protein</fullName>
    </submittedName>
</protein>